<dbReference type="GO" id="GO:0005385">
    <property type="term" value="F:zinc ion transmembrane transporter activity"/>
    <property type="evidence" value="ECO:0007669"/>
    <property type="project" value="TreeGrafter"/>
</dbReference>
<accession>A0AAJ6QUK2</accession>
<evidence type="ECO:0000256" key="2">
    <source>
        <dbReference type="ARBA" id="ARBA00022692"/>
    </source>
</evidence>
<keyword evidence="2 6" id="KW-0812">Transmembrane</keyword>
<feature type="region of interest" description="Disordered" evidence="5">
    <location>
        <begin position="127"/>
        <end position="160"/>
    </location>
</feature>
<organism evidence="7 8">
    <name type="scientific">Galendromus occidentalis</name>
    <name type="common">western predatory mite</name>
    <dbReference type="NCBI Taxonomy" id="34638"/>
    <lineage>
        <taxon>Eukaryota</taxon>
        <taxon>Metazoa</taxon>
        <taxon>Ecdysozoa</taxon>
        <taxon>Arthropoda</taxon>
        <taxon>Chelicerata</taxon>
        <taxon>Arachnida</taxon>
        <taxon>Acari</taxon>
        <taxon>Parasitiformes</taxon>
        <taxon>Mesostigmata</taxon>
        <taxon>Gamasina</taxon>
        <taxon>Phytoseioidea</taxon>
        <taxon>Phytoseiidae</taxon>
        <taxon>Typhlodrominae</taxon>
        <taxon>Galendromus</taxon>
    </lineage>
</organism>
<dbReference type="RefSeq" id="XP_003744367.1">
    <property type="nucleotide sequence ID" value="XM_003744319.1"/>
</dbReference>
<evidence type="ECO:0000313" key="8">
    <source>
        <dbReference type="RefSeq" id="XP_003744367.1"/>
    </source>
</evidence>
<dbReference type="AlphaFoldDB" id="A0AAJ6QUK2"/>
<keyword evidence="3 6" id="KW-1133">Transmembrane helix</keyword>
<feature type="transmembrane region" description="Helical" evidence="6">
    <location>
        <begin position="257"/>
        <end position="275"/>
    </location>
</feature>
<proteinExistence type="predicted"/>
<dbReference type="InterPro" id="IPR003689">
    <property type="entry name" value="ZIP"/>
</dbReference>
<feature type="transmembrane region" description="Helical" evidence="6">
    <location>
        <begin position="65"/>
        <end position="82"/>
    </location>
</feature>
<evidence type="ECO:0000256" key="4">
    <source>
        <dbReference type="ARBA" id="ARBA00023136"/>
    </source>
</evidence>
<dbReference type="KEGG" id="goe:100902738"/>
<keyword evidence="7" id="KW-1185">Reference proteome</keyword>
<keyword evidence="4 6" id="KW-0472">Membrane</keyword>
<dbReference type="PANTHER" id="PTHR11040:SF140">
    <property type="entry name" value="ZRT (ZRT), IRT- (IRT-) LIKE PROTEIN TRANSPORTER"/>
    <property type="match status" value="1"/>
</dbReference>
<sequence>MLFASIPALLSKRSENQRSGVRHVLSGLSCLGGGVFLATCFLHLIPEAIENMDDAIASSSIKTNGFPLAYALIIVGFLLVLISEQIIQKFNKGGLSLGHSHGPSRDNKSGAPVPDYGAIRRNAALGLGFPDENGDAERSAGTSLEDSDDEDRMTTVSMHGDPGSHKPFRAIVLVFALSLHSFFEGLAIGLQPSTADILQLLGAIVVHKSVISVTLGTNLVSTTTLKSCGLFSAIAVFSGMAPAGILATLLLNGAPPLVSGVLQCIAGGTFVYITFFEILPHELNSESTEGSRLFKTMMLLTGIGLIVALMIAFPEDPDQVPSPNNVSMTVPYVFSAAQG</sequence>
<dbReference type="Pfam" id="PF02535">
    <property type="entry name" value="Zip"/>
    <property type="match status" value="1"/>
</dbReference>
<feature type="transmembrane region" description="Helical" evidence="6">
    <location>
        <begin position="197"/>
        <end position="216"/>
    </location>
</feature>
<evidence type="ECO:0000256" key="5">
    <source>
        <dbReference type="SAM" id="MobiDB-lite"/>
    </source>
</evidence>
<dbReference type="Proteomes" id="UP000694867">
    <property type="component" value="Unplaced"/>
</dbReference>
<feature type="transmembrane region" description="Helical" evidence="6">
    <location>
        <begin position="296"/>
        <end position="313"/>
    </location>
</feature>
<name>A0AAJ6QUK2_9ACAR</name>
<evidence type="ECO:0000313" key="7">
    <source>
        <dbReference type="Proteomes" id="UP000694867"/>
    </source>
</evidence>
<evidence type="ECO:0000256" key="6">
    <source>
        <dbReference type="SAM" id="Phobius"/>
    </source>
</evidence>
<feature type="transmembrane region" description="Helical" evidence="6">
    <location>
        <begin position="168"/>
        <end position="191"/>
    </location>
</feature>
<dbReference type="GO" id="GO:0005886">
    <property type="term" value="C:plasma membrane"/>
    <property type="evidence" value="ECO:0007669"/>
    <property type="project" value="TreeGrafter"/>
</dbReference>
<feature type="transmembrane region" description="Helical" evidence="6">
    <location>
        <begin position="21"/>
        <end position="45"/>
    </location>
</feature>
<dbReference type="GeneID" id="100902738"/>
<evidence type="ECO:0000256" key="1">
    <source>
        <dbReference type="ARBA" id="ARBA00004141"/>
    </source>
</evidence>
<gene>
    <name evidence="8" type="primary">LOC100902738</name>
</gene>
<protein>
    <submittedName>
        <fullName evidence="8">Zinc transporter ZIP1-like</fullName>
    </submittedName>
</protein>
<dbReference type="PANTHER" id="PTHR11040">
    <property type="entry name" value="ZINC/IRON TRANSPORTER"/>
    <property type="match status" value="1"/>
</dbReference>
<reference evidence="8" key="1">
    <citation type="submission" date="2025-08" db="UniProtKB">
        <authorList>
            <consortium name="RefSeq"/>
        </authorList>
    </citation>
    <scope>IDENTIFICATION</scope>
</reference>
<comment type="subcellular location">
    <subcellularLocation>
        <location evidence="1">Membrane</location>
        <topology evidence="1">Multi-pass membrane protein</topology>
    </subcellularLocation>
</comment>
<feature type="transmembrane region" description="Helical" evidence="6">
    <location>
        <begin position="228"/>
        <end position="251"/>
    </location>
</feature>
<evidence type="ECO:0000256" key="3">
    <source>
        <dbReference type="ARBA" id="ARBA00022989"/>
    </source>
</evidence>